<dbReference type="Pfam" id="PF03417">
    <property type="entry name" value="AAT"/>
    <property type="match status" value="1"/>
</dbReference>
<dbReference type="PANTHER" id="PTHR34180:SF1">
    <property type="entry name" value="BETA-ALANYL-DOPAMINE_CARCININE HYDROLASE"/>
    <property type="match status" value="1"/>
</dbReference>
<dbReference type="InterPro" id="IPR029055">
    <property type="entry name" value="Ntn_hydrolases_N"/>
</dbReference>
<sequence length="374" mass="41883">MLTIPVHTIELKGTNFEIGYKLGRIISENTAHKLAYLRTLEGFGQSQYKDAVKLFDEWCPGISEEIAGFADALNVNAEQIAYYAMTYLIPRCSQIAVLPGLTAQNKPLLARNYEFNHQMEDFVLARTSVTGKYTHMGTSTMSFGRDDGFNEHGLAVTMSACGFPVGAAPFLRAPKIKGLHFWAAIRAVLENCKNVEEALHYLKEMPIASNINLMLMDKNGNAALFETMDGIQETKQINPASQEQFLWATNHPVLPSLLQYEPEASIHSLRRGEWIASQLEGSSEITSEQLKNMLLSNYPDGLCCHYFQDYFGTTKSMLFSPADGIMELCWGGRAENGWQTYNIKQVMPDSSTTIQICMENADKTMFGYQSLRNS</sequence>
<evidence type="ECO:0000313" key="2">
    <source>
        <dbReference type="EMBL" id="OBR64159.1"/>
    </source>
</evidence>
<keyword evidence="2" id="KW-0378">Hydrolase</keyword>
<protein>
    <submittedName>
        <fullName evidence="2">Choloylglycine hydrolase</fullName>
    </submittedName>
</protein>
<evidence type="ECO:0000259" key="1">
    <source>
        <dbReference type="Pfam" id="PF03417"/>
    </source>
</evidence>
<dbReference type="RefSeq" id="WP_068684550.1">
    <property type="nucleotide sequence ID" value="NZ_LYPA01000065.1"/>
</dbReference>
<evidence type="ECO:0000313" key="3">
    <source>
        <dbReference type="Proteomes" id="UP000092024"/>
    </source>
</evidence>
<accession>A0A1A5YEZ5</accession>
<dbReference type="Gene3D" id="3.60.60.10">
    <property type="entry name" value="Penicillin V Acylase, Chain A"/>
    <property type="match status" value="1"/>
</dbReference>
<dbReference type="InterPro" id="IPR005079">
    <property type="entry name" value="Peptidase_C45_hydrolase"/>
</dbReference>
<dbReference type="InterPro" id="IPR047801">
    <property type="entry name" value="Peptidase_C45"/>
</dbReference>
<dbReference type="NCBIfam" id="NF040521">
    <property type="entry name" value="C45_proenzyme"/>
    <property type="match status" value="1"/>
</dbReference>
<keyword evidence="3" id="KW-1185">Reference proteome</keyword>
<dbReference type="Proteomes" id="UP000092024">
    <property type="component" value="Unassembled WGS sequence"/>
</dbReference>
<dbReference type="STRING" id="1844972.A7K91_11530"/>
<gene>
    <name evidence="2" type="ORF">A7K91_11530</name>
</gene>
<dbReference type="AlphaFoldDB" id="A0A1A5YEZ5"/>
<dbReference type="SUPFAM" id="SSF56235">
    <property type="entry name" value="N-terminal nucleophile aminohydrolases (Ntn hydrolases)"/>
    <property type="match status" value="1"/>
</dbReference>
<feature type="domain" description="Peptidase C45 hydrolase" evidence="1">
    <location>
        <begin position="104"/>
        <end position="334"/>
    </location>
</feature>
<proteinExistence type="predicted"/>
<dbReference type="PANTHER" id="PTHR34180">
    <property type="entry name" value="PEPTIDASE C45"/>
    <property type="match status" value="1"/>
</dbReference>
<dbReference type="InterPro" id="IPR047794">
    <property type="entry name" value="C45_proenzyme-like"/>
</dbReference>
<dbReference type="OrthoDB" id="8617387at2"/>
<comment type="caution">
    <text evidence="2">The sequence shown here is derived from an EMBL/GenBank/DDBJ whole genome shotgun (WGS) entry which is preliminary data.</text>
</comment>
<dbReference type="GO" id="GO:0016787">
    <property type="term" value="F:hydrolase activity"/>
    <property type="evidence" value="ECO:0007669"/>
    <property type="project" value="UniProtKB-KW"/>
</dbReference>
<organism evidence="2 3">
    <name type="scientific">Paenibacillus oryzae</name>
    <dbReference type="NCBI Taxonomy" id="1844972"/>
    <lineage>
        <taxon>Bacteria</taxon>
        <taxon>Bacillati</taxon>
        <taxon>Bacillota</taxon>
        <taxon>Bacilli</taxon>
        <taxon>Bacillales</taxon>
        <taxon>Paenibacillaceae</taxon>
        <taxon>Paenibacillus</taxon>
    </lineage>
</organism>
<reference evidence="2 3" key="1">
    <citation type="submission" date="2016-05" db="EMBL/GenBank/DDBJ databases">
        <title>Paenibacillus oryzae. sp. nov., isolated from the rice root.</title>
        <authorList>
            <person name="Zhang J."/>
            <person name="Zhang X."/>
        </authorList>
    </citation>
    <scope>NUCLEOTIDE SEQUENCE [LARGE SCALE GENOMIC DNA]</scope>
    <source>
        <strain evidence="2 3">1DrF-4</strain>
    </source>
</reference>
<dbReference type="EMBL" id="LYPA01000065">
    <property type="protein sequence ID" value="OBR64159.1"/>
    <property type="molecule type" value="Genomic_DNA"/>
</dbReference>
<name>A0A1A5YEZ5_9BACL</name>